<comment type="caution">
    <text evidence="2">The sequence shown here is derived from an EMBL/GenBank/DDBJ whole genome shotgun (WGS) entry which is preliminary data.</text>
</comment>
<feature type="compositionally biased region" description="Basic residues" evidence="1">
    <location>
        <begin position="224"/>
        <end position="233"/>
    </location>
</feature>
<accession>A0A814H9C2</accession>
<evidence type="ECO:0000256" key="1">
    <source>
        <dbReference type="SAM" id="MobiDB-lite"/>
    </source>
</evidence>
<protein>
    <submittedName>
        <fullName evidence="2">Uncharacterized protein</fullName>
    </submittedName>
</protein>
<feature type="compositionally biased region" description="Basic and acidic residues" evidence="1">
    <location>
        <begin position="249"/>
        <end position="260"/>
    </location>
</feature>
<feature type="compositionally biased region" description="Polar residues" evidence="1">
    <location>
        <begin position="262"/>
        <end position="280"/>
    </location>
</feature>
<dbReference type="OrthoDB" id="10233254at2759"/>
<gene>
    <name evidence="2" type="ORF">OXX778_LOCUS16683</name>
</gene>
<dbReference type="AlphaFoldDB" id="A0A814H9C2"/>
<sequence>MSGEPAESGPCQTNSQIKCSHFSKFKQIDSLEFERILNQTNKIPNLISKNEKRRLSFTRTENTLSEITRQNNSLFDTTDSISTTNNSTITKNSFVKNLCNLIENKIQSNNLTSFSNKTTNITKKKIYTKPDQNDESLISSIKTNDSDKFESLYNAKININFDTTDCSLNLDSNSNKNNNHNDEEETQNEEKNNKSKDKDRSKDKHKRSRDDSTRRKHSKSGERKRSHRSHHKKSETNGNNSDFVDITEEDVRKLTIREDNQENLSENLPENNQKINQEQISPKIEQTEKNEEQEPCSEDEAIQDKNINQQNIDEENFNQNNLENEIQINPTGNEDQIDNFNDTDKQKIAEDKDANYEENNDKIDNFDEDQNYENVYQKNNFENAENTEDGERHSPENEEDKYMNLTNDKLNSENDDQNNYIEDTEEQNNYEENCEYDQEKEEENKNVLNMDQNDADGQYNENEDGKILQDMNLQNEFENEKNLNIELNQCEVNDNPENSEVPEPMKCSIDTHSYLQFLSTTKYSNSSNSDTLQENPEPKLTHNLSASTILNYLSNILYVTTPENKNLWLSIIEKTGDSIINILTMTDENNRNVWISWLKEQCSSLDQLSKDLINDIEAKIVKMENKNF</sequence>
<feature type="region of interest" description="Disordered" evidence="1">
    <location>
        <begin position="349"/>
        <end position="369"/>
    </location>
</feature>
<organism evidence="2 3">
    <name type="scientific">Brachionus calyciflorus</name>
    <dbReference type="NCBI Taxonomy" id="104777"/>
    <lineage>
        <taxon>Eukaryota</taxon>
        <taxon>Metazoa</taxon>
        <taxon>Spiralia</taxon>
        <taxon>Gnathifera</taxon>
        <taxon>Rotifera</taxon>
        <taxon>Eurotatoria</taxon>
        <taxon>Monogononta</taxon>
        <taxon>Pseudotrocha</taxon>
        <taxon>Ploima</taxon>
        <taxon>Brachionidae</taxon>
        <taxon>Brachionus</taxon>
    </lineage>
</organism>
<feature type="compositionally biased region" description="Basic and acidic residues" evidence="1">
    <location>
        <begin position="349"/>
        <end position="365"/>
    </location>
</feature>
<dbReference type="Proteomes" id="UP000663879">
    <property type="component" value="Unassembled WGS sequence"/>
</dbReference>
<proteinExistence type="predicted"/>
<reference evidence="2" key="1">
    <citation type="submission" date="2021-02" db="EMBL/GenBank/DDBJ databases">
        <authorList>
            <person name="Nowell W R."/>
        </authorList>
    </citation>
    <scope>NUCLEOTIDE SEQUENCE</scope>
    <source>
        <strain evidence="2">Ploen Becks lab</strain>
    </source>
</reference>
<name>A0A814H9C2_9BILA</name>
<evidence type="ECO:0000313" key="2">
    <source>
        <dbReference type="EMBL" id="CAF1006653.1"/>
    </source>
</evidence>
<feature type="region of interest" description="Disordered" evidence="1">
    <location>
        <begin position="172"/>
        <end position="298"/>
    </location>
</feature>
<evidence type="ECO:0000313" key="3">
    <source>
        <dbReference type="Proteomes" id="UP000663879"/>
    </source>
</evidence>
<dbReference type="EMBL" id="CAJNOC010004016">
    <property type="protein sequence ID" value="CAF1006653.1"/>
    <property type="molecule type" value="Genomic_DNA"/>
</dbReference>
<feature type="compositionally biased region" description="Basic and acidic residues" evidence="1">
    <location>
        <begin position="188"/>
        <end position="223"/>
    </location>
</feature>
<keyword evidence="3" id="KW-1185">Reference proteome</keyword>